<evidence type="ECO:0000313" key="2">
    <source>
        <dbReference type="EMBL" id="RDX46681.1"/>
    </source>
</evidence>
<sequence length="211" mass="23630">MTLTPFKFESTCKSSREARRGARSLHSLTWIHMCPTPAGGHHDIQASGRIHAANRVRQGAKTPQEIVRRCQLTGLTATWAPHIPPREFSHQAHIQNTQERCHLKSALQQSKLTTRTGPPSVPRRPPRRPRRLRIRRSDAARCRKQVKDSDRVRSSSGVYATNVGTCRQISFIRSSAILRPQASCPRVESLSATSSGYLDANGKNPAHRVQH</sequence>
<name>A0A371D2D7_9APHY</name>
<gene>
    <name evidence="2" type="ORF">OH76DRAFT_827074</name>
</gene>
<reference evidence="2 3" key="1">
    <citation type="journal article" date="2018" name="Biotechnol. Biofuels">
        <title>Integrative visual omics of the white-rot fungus Polyporus brumalis exposes the biotechnological potential of its oxidative enzymes for delignifying raw plant biomass.</title>
        <authorList>
            <person name="Miyauchi S."/>
            <person name="Rancon A."/>
            <person name="Drula E."/>
            <person name="Hage H."/>
            <person name="Chaduli D."/>
            <person name="Favel A."/>
            <person name="Grisel S."/>
            <person name="Henrissat B."/>
            <person name="Herpoel-Gimbert I."/>
            <person name="Ruiz-Duenas F.J."/>
            <person name="Chevret D."/>
            <person name="Hainaut M."/>
            <person name="Lin J."/>
            <person name="Wang M."/>
            <person name="Pangilinan J."/>
            <person name="Lipzen A."/>
            <person name="Lesage-Meessen L."/>
            <person name="Navarro D."/>
            <person name="Riley R."/>
            <person name="Grigoriev I.V."/>
            <person name="Zhou S."/>
            <person name="Raouche S."/>
            <person name="Rosso M.N."/>
        </authorList>
    </citation>
    <scope>NUCLEOTIDE SEQUENCE [LARGE SCALE GENOMIC DNA]</scope>
    <source>
        <strain evidence="2 3">BRFM 1820</strain>
    </source>
</reference>
<evidence type="ECO:0000313" key="3">
    <source>
        <dbReference type="Proteomes" id="UP000256964"/>
    </source>
</evidence>
<keyword evidence="3" id="KW-1185">Reference proteome</keyword>
<dbReference type="EMBL" id="KZ857425">
    <property type="protein sequence ID" value="RDX46681.1"/>
    <property type="molecule type" value="Genomic_DNA"/>
</dbReference>
<dbReference type="AlphaFoldDB" id="A0A371D2D7"/>
<accession>A0A371D2D7</accession>
<proteinExistence type="predicted"/>
<protein>
    <submittedName>
        <fullName evidence="2">Uncharacterized protein</fullName>
    </submittedName>
</protein>
<evidence type="ECO:0000256" key="1">
    <source>
        <dbReference type="SAM" id="MobiDB-lite"/>
    </source>
</evidence>
<feature type="region of interest" description="Disordered" evidence="1">
    <location>
        <begin position="108"/>
        <end position="155"/>
    </location>
</feature>
<feature type="compositionally biased region" description="Basic and acidic residues" evidence="1">
    <location>
        <begin position="135"/>
        <end position="153"/>
    </location>
</feature>
<feature type="compositionally biased region" description="Basic residues" evidence="1">
    <location>
        <begin position="124"/>
        <end position="134"/>
    </location>
</feature>
<dbReference type="Proteomes" id="UP000256964">
    <property type="component" value="Unassembled WGS sequence"/>
</dbReference>
<organism evidence="2 3">
    <name type="scientific">Lentinus brumalis</name>
    <dbReference type="NCBI Taxonomy" id="2498619"/>
    <lineage>
        <taxon>Eukaryota</taxon>
        <taxon>Fungi</taxon>
        <taxon>Dikarya</taxon>
        <taxon>Basidiomycota</taxon>
        <taxon>Agaricomycotina</taxon>
        <taxon>Agaricomycetes</taxon>
        <taxon>Polyporales</taxon>
        <taxon>Polyporaceae</taxon>
        <taxon>Lentinus</taxon>
    </lineage>
</organism>